<dbReference type="CDD" id="cd00200">
    <property type="entry name" value="WD40"/>
    <property type="match status" value="1"/>
</dbReference>
<dbReference type="InterPro" id="IPR036322">
    <property type="entry name" value="WD40_repeat_dom_sf"/>
</dbReference>
<dbReference type="PROSITE" id="PS50837">
    <property type="entry name" value="NACHT"/>
    <property type="match status" value="1"/>
</dbReference>
<dbReference type="PANTHER" id="PTHR10622">
    <property type="entry name" value="HET DOMAIN-CONTAINING PROTEIN"/>
    <property type="match status" value="1"/>
</dbReference>
<feature type="repeat" description="WD" evidence="2">
    <location>
        <begin position="952"/>
        <end position="986"/>
    </location>
</feature>
<sequence>MWLLHVINGSFSLNERSEDDIPPYAILSHTWGADEEEVIYRDLVEGTGHDKTGYLKLEFCRRQAEKDGLEYFWIDTCCIDKSSSSELTEAINSMFRWYQHSKKCYVYLSDVVLGTVAEAQSLPLDVVQQSLSESRWFSRGWTLQELLAPDIVEFFSSEGRLIGTKKSLETIIHEITGINEEVLQGKPLSQVSIQDRLSWANERETKRDEDESYALMGLFGIHMPTIYGEGRENARRRLLNHIQQQWTIQLPIAEGASFNSHLQEHSARCLPETRVDLLDDLTTWAKSIDSKPIFWLNGMAGTGKSTIARTLASSFAEQGHLGASFFFKSSEAQLSNARRFFSTIAAGLAENIPETIPGMLESIKKDPTIYNRPLSVQFEGLILRPLQSVKSASEANVLKIIIVIDALDECGQDEDTREILRLLPRVKILRTVSLRVFLTSRPELPIRLGFRKMSPVDYDNMILHNISPNVVQHDIEVFVRHELALVREQRSLQEDWPASHQIRELVELASPLFIFAATACRYIGETKHNPQRRLELMIRHREVQSSKLDATYIPIMNLLFEEEDEEDKEYWVSEFRAIVGSIVLLVQPLSVNAVSELIGKSKFDVGCRLDALHSVLSVPEDPESPVRLLHLSFRDFLVDPKKQGKSPLWIDEHKTHEELALRCISLMCGPKGLRTNISNFLEPVEWLRDEMKRSISTSSLPPEYAYACRCWAEHLVLSKTVIHESSAACVFLRKHFLHWLGALNVLEQGTEALVLLQDLQMNCTVAGSPIYDFIGGAVRLLSRFPDTFSRMPPQLYKSALLFSPADCIIRSTFASHLANSVDSEVKNGGLFDPINEIKFAPDGQLVAYISTYQLRVWNFATGRCIFSHDGFWAAKTVIQWAPDARQLACVCYDGSIQLVDLLTARLLKFSSGHDLPVTCLQFSENGKFLMSVSGHKTIRIWNTSYGFGEATFIGHGSAVTGAVFSKNSSMVAWGYADGTVVVWDLNPAMCRAELFTHRDIVTSVTFSGDNRLVASCSRDKTVKIWGIDTSCCLRTIVHGAQPITAAFGRGDQILATAAYDNTIRVWGIEQDFYCALPDNGAYAPWYITSLSFSNGQRLETNHGHFLVPSSETALQRLRQDTLFATSRWIVHKGQPILGLPLEFEPLCSAAHENTICLGHRSGSWTLLRFDDDGTLTRHWSFVGGRRRA</sequence>
<dbReference type="InterPro" id="IPR010730">
    <property type="entry name" value="HET"/>
</dbReference>
<feature type="repeat" description="WD" evidence="2">
    <location>
        <begin position="910"/>
        <end position="942"/>
    </location>
</feature>
<gene>
    <name evidence="4" type="ORF">FB567DRAFT_581424</name>
</gene>
<dbReference type="EMBL" id="JAGMVJ010000013">
    <property type="protein sequence ID" value="KAH7083961.1"/>
    <property type="molecule type" value="Genomic_DNA"/>
</dbReference>
<keyword evidence="1" id="KW-0677">Repeat</keyword>
<dbReference type="Proteomes" id="UP000813461">
    <property type="component" value="Unassembled WGS sequence"/>
</dbReference>
<dbReference type="InterPro" id="IPR027417">
    <property type="entry name" value="P-loop_NTPase"/>
</dbReference>
<dbReference type="InterPro" id="IPR015943">
    <property type="entry name" value="WD40/YVTN_repeat-like_dom_sf"/>
</dbReference>
<keyword evidence="5" id="KW-1185">Reference proteome</keyword>
<feature type="repeat" description="WD" evidence="2">
    <location>
        <begin position="1035"/>
        <end position="1069"/>
    </location>
</feature>
<dbReference type="PROSITE" id="PS50082">
    <property type="entry name" value="WD_REPEATS_2"/>
    <property type="match status" value="4"/>
</dbReference>
<dbReference type="SUPFAM" id="SSF52540">
    <property type="entry name" value="P-loop containing nucleoside triphosphate hydrolases"/>
    <property type="match status" value="1"/>
</dbReference>
<dbReference type="PROSITE" id="PS50294">
    <property type="entry name" value="WD_REPEATS_REGION"/>
    <property type="match status" value="3"/>
</dbReference>
<dbReference type="Pfam" id="PF24883">
    <property type="entry name" value="NPHP3_N"/>
    <property type="match status" value="1"/>
</dbReference>
<dbReference type="InterPro" id="IPR056884">
    <property type="entry name" value="NPHP3-like_N"/>
</dbReference>
<dbReference type="InterPro" id="IPR001680">
    <property type="entry name" value="WD40_rpt"/>
</dbReference>
<dbReference type="OrthoDB" id="674604at2759"/>
<accession>A0A8K0VXM7</accession>
<dbReference type="Pfam" id="PF06985">
    <property type="entry name" value="HET"/>
    <property type="match status" value="1"/>
</dbReference>
<dbReference type="SUPFAM" id="SSF50978">
    <property type="entry name" value="WD40 repeat-like"/>
    <property type="match status" value="1"/>
</dbReference>
<dbReference type="PANTHER" id="PTHR10622:SF13">
    <property type="entry name" value="NACHT DOMAIN-CONTAINING PROTEIN"/>
    <property type="match status" value="1"/>
</dbReference>
<keyword evidence="2" id="KW-0853">WD repeat</keyword>
<protein>
    <submittedName>
        <fullName evidence="4">Vegetative incompatibility protein HET-E-1</fullName>
    </submittedName>
</protein>
<evidence type="ECO:0000259" key="3">
    <source>
        <dbReference type="PROSITE" id="PS50837"/>
    </source>
</evidence>
<dbReference type="AlphaFoldDB" id="A0A8K0VXM7"/>
<dbReference type="Gene3D" id="3.40.50.300">
    <property type="entry name" value="P-loop containing nucleotide triphosphate hydrolases"/>
    <property type="match status" value="1"/>
</dbReference>
<name>A0A8K0VXM7_9PLEO</name>
<evidence type="ECO:0000313" key="5">
    <source>
        <dbReference type="Proteomes" id="UP000813461"/>
    </source>
</evidence>
<feature type="repeat" description="WD" evidence="2">
    <location>
        <begin position="994"/>
        <end position="1035"/>
    </location>
</feature>
<dbReference type="Gene3D" id="2.130.10.10">
    <property type="entry name" value="YVTN repeat-like/Quinoprotein amine dehydrogenase"/>
    <property type="match status" value="2"/>
</dbReference>
<evidence type="ECO:0000256" key="1">
    <source>
        <dbReference type="ARBA" id="ARBA00022737"/>
    </source>
</evidence>
<dbReference type="InterPro" id="IPR007111">
    <property type="entry name" value="NACHT_NTPase"/>
</dbReference>
<dbReference type="Pfam" id="PF00400">
    <property type="entry name" value="WD40"/>
    <property type="match status" value="4"/>
</dbReference>
<reference evidence="4" key="1">
    <citation type="journal article" date="2021" name="Nat. Commun.">
        <title>Genetic determinants of endophytism in the Arabidopsis root mycobiome.</title>
        <authorList>
            <person name="Mesny F."/>
            <person name="Miyauchi S."/>
            <person name="Thiergart T."/>
            <person name="Pickel B."/>
            <person name="Atanasova L."/>
            <person name="Karlsson M."/>
            <person name="Huettel B."/>
            <person name="Barry K.W."/>
            <person name="Haridas S."/>
            <person name="Chen C."/>
            <person name="Bauer D."/>
            <person name="Andreopoulos W."/>
            <person name="Pangilinan J."/>
            <person name="LaButti K."/>
            <person name="Riley R."/>
            <person name="Lipzen A."/>
            <person name="Clum A."/>
            <person name="Drula E."/>
            <person name="Henrissat B."/>
            <person name="Kohler A."/>
            <person name="Grigoriev I.V."/>
            <person name="Martin F.M."/>
            <person name="Hacquard S."/>
        </authorList>
    </citation>
    <scope>NUCLEOTIDE SEQUENCE</scope>
    <source>
        <strain evidence="4">MPI-SDFR-AT-0120</strain>
    </source>
</reference>
<evidence type="ECO:0000256" key="2">
    <source>
        <dbReference type="PROSITE-ProRule" id="PRU00221"/>
    </source>
</evidence>
<comment type="caution">
    <text evidence="4">The sequence shown here is derived from an EMBL/GenBank/DDBJ whole genome shotgun (WGS) entry which is preliminary data.</text>
</comment>
<proteinExistence type="predicted"/>
<dbReference type="SMART" id="SM00320">
    <property type="entry name" value="WD40"/>
    <property type="match status" value="6"/>
</dbReference>
<organism evidence="4 5">
    <name type="scientific">Paraphoma chrysanthemicola</name>
    <dbReference type="NCBI Taxonomy" id="798071"/>
    <lineage>
        <taxon>Eukaryota</taxon>
        <taxon>Fungi</taxon>
        <taxon>Dikarya</taxon>
        <taxon>Ascomycota</taxon>
        <taxon>Pezizomycotina</taxon>
        <taxon>Dothideomycetes</taxon>
        <taxon>Pleosporomycetidae</taxon>
        <taxon>Pleosporales</taxon>
        <taxon>Pleosporineae</taxon>
        <taxon>Phaeosphaeriaceae</taxon>
        <taxon>Paraphoma</taxon>
    </lineage>
</organism>
<feature type="domain" description="NACHT" evidence="3">
    <location>
        <begin position="292"/>
        <end position="442"/>
    </location>
</feature>
<evidence type="ECO:0000313" key="4">
    <source>
        <dbReference type="EMBL" id="KAH7083961.1"/>
    </source>
</evidence>